<dbReference type="NCBIfam" id="TIGR02432">
    <property type="entry name" value="lysidine_TilS_N"/>
    <property type="match status" value="1"/>
</dbReference>
<keyword evidence="6" id="KW-0963">Cytoplasm</keyword>
<keyword evidence="9" id="KW-1185">Reference proteome</keyword>
<dbReference type="Proteomes" id="UP000480350">
    <property type="component" value="Unassembled WGS sequence"/>
</dbReference>
<proteinExistence type="inferred from homology"/>
<dbReference type="InterPro" id="IPR011063">
    <property type="entry name" value="TilS/TtcA_N"/>
</dbReference>
<dbReference type="CDD" id="cd01992">
    <property type="entry name" value="TilS_N"/>
    <property type="match status" value="1"/>
</dbReference>
<comment type="domain">
    <text evidence="6">The N-terminal region contains the highly conserved SGGXDS motif, predicted to be a P-loop motif involved in ATP binding.</text>
</comment>
<dbReference type="SUPFAM" id="SSF52402">
    <property type="entry name" value="Adenine nucleotide alpha hydrolases-like"/>
    <property type="match status" value="1"/>
</dbReference>
<evidence type="ECO:0000256" key="6">
    <source>
        <dbReference type="HAMAP-Rule" id="MF_01161"/>
    </source>
</evidence>
<evidence type="ECO:0000256" key="5">
    <source>
        <dbReference type="ARBA" id="ARBA00048539"/>
    </source>
</evidence>
<dbReference type="PANTHER" id="PTHR43033:SF1">
    <property type="entry name" value="TRNA(ILE)-LYSIDINE SYNTHASE-RELATED"/>
    <property type="match status" value="1"/>
</dbReference>
<dbReference type="EC" id="6.3.4.19" evidence="6"/>
<dbReference type="Pfam" id="PF01171">
    <property type="entry name" value="ATP_bind_3"/>
    <property type="match status" value="1"/>
</dbReference>
<dbReference type="EMBL" id="WUPT01000002">
    <property type="protein sequence ID" value="MXQ08719.1"/>
    <property type="molecule type" value="Genomic_DNA"/>
</dbReference>
<dbReference type="InterPro" id="IPR012795">
    <property type="entry name" value="tRNA_Ile_lys_synt_N"/>
</dbReference>
<organism evidence="8 9">
    <name type="scientific">Kangsaoukella pontilimi</name>
    <dbReference type="NCBI Taxonomy" id="2691042"/>
    <lineage>
        <taxon>Bacteria</taxon>
        <taxon>Pseudomonadati</taxon>
        <taxon>Pseudomonadota</taxon>
        <taxon>Alphaproteobacteria</taxon>
        <taxon>Rhodobacterales</taxon>
        <taxon>Paracoccaceae</taxon>
        <taxon>Kangsaoukella</taxon>
    </lineage>
</organism>
<comment type="function">
    <text evidence="6">Ligates lysine onto the cytidine present at position 34 of the AUA codon-specific tRNA(Ile) that contains the anticodon CAU, in an ATP-dependent manner. Cytidine is converted to lysidine, thus changing the amino acid specificity of the tRNA from methionine to isoleucine.</text>
</comment>
<evidence type="ECO:0000256" key="1">
    <source>
        <dbReference type="ARBA" id="ARBA00022598"/>
    </source>
</evidence>
<keyword evidence="2 6" id="KW-0819">tRNA processing</keyword>
<feature type="domain" description="tRNA(Ile)-lysidine/2-thiocytidine synthase N-terminal" evidence="7">
    <location>
        <begin position="18"/>
        <end position="193"/>
    </location>
</feature>
<protein>
    <recommendedName>
        <fullName evidence="6">tRNA(Ile)-lysidine synthase</fullName>
        <ecNumber evidence="6">6.3.4.19</ecNumber>
    </recommendedName>
    <alternativeName>
        <fullName evidence="6">tRNA(Ile)-2-lysyl-cytidine synthase</fullName>
    </alternativeName>
    <alternativeName>
        <fullName evidence="6">tRNA(Ile)-lysidine synthetase</fullName>
    </alternativeName>
</protein>
<reference evidence="8 9" key="2">
    <citation type="submission" date="2020-03" db="EMBL/GenBank/DDBJ databases">
        <title>Kangsaoukella pontilimi gen. nov., sp. nov., a new member of the family Rhodobacteraceae isolated from a tidal mudflat.</title>
        <authorList>
            <person name="Kim I.S."/>
        </authorList>
    </citation>
    <scope>NUCLEOTIDE SEQUENCE [LARGE SCALE GENOMIC DNA]</scope>
    <source>
        <strain evidence="8 9">GH1-50</strain>
    </source>
</reference>
<sequence length="406" mass="45416">MLDVIDRRFGETGGPRRIGIAVSGGSDSLSLLHLMAEWGRADLMAATIDHGLRPEAAEEAAYVARFCEGLGIPHRTLRWRDWDGKGNLQDQARQARYRLLARWADRQRLDTVALGHTLDDQAETFLMRLAREAGLDGLSGMPQVFHRHDMRFDRPLLFERRSDLRAFLDRRGIRWVDDPTNEDEGFSRIKARRALQALEPLGIDVEVIGYSMLNLDFARTALAEHVREIALGLSQVIGGDIVFDRAKLRRQNPEILRKLISGALKWVSADTYPPRRDALSDVIAALESPRNMTLHGCLIMPTDMTVRIAREFNAIKGLEGPTNRIWDGRWRLNGPHAEGLEVRALGEALSQCPGWRDTGLPRQSLLASPAVWRGSELLAAPLAGLSNGWTAETQGRDDFAASLLSR</sequence>
<name>A0A7C9NFA8_9RHOB</name>
<feature type="binding site" evidence="6">
    <location>
        <begin position="23"/>
        <end position="28"/>
    </location>
    <ligand>
        <name>ATP</name>
        <dbReference type="ChEBI" id="CHEBI:30616"/>
    </ligand>
</feature>
<dbReference type="PANTHER" id="PTHR43033">
    <property type="entry name" value="TRNA(ILE)-LYSIDINE SYNTHASE-RELATED"/>
    <property type="match status" value="1"/>
</dbReference>
<dbReference type="HAMAP" id="MF_01161">
    <property type="entry name" value="tRNA_Ile_lys_synt"/>
    <property type="match status" value="1"/>
</dbReference>
<evidence type="ECO:0000313" key="8">
    <source>
        <dbReference type="EMBL" id="MXQ08719.1"/>
    </source>
</evidence>
<evidence type="ECO:0000256" key="3">
    <source>
        <dbReference type="ARBA" id="ARBA00022741"/>
    </source>
</evidence>
<keyword evidence="1 6" id="KW-0436">Ligase</keyword>
<evidence type="ECO:0000313" key="9">
    <source>
        <dbReference type="Proteomes" id="UP000480350"/>
    </source>
</evidence>
<evidence type="ECO:0000259" key="7">
    <source>
        <dbReference type="Pfam" id="PF01171"/>
    </source>
</evidence>
<evidence type="ECO:0000256" key="4">
    <source>
        <dbReference type="ARBA" id="ARBA00022840"/>
    </source>
</evidence>
<comment type="caution">
    <text evidence="8">The sequence shown here is derived from an EMBL/GenBank/DDBJ whole genome shotgun (WGS) entry which is preliminary data.</text>
</comment>
<dbReference type="GO" id="GO:0006400">
    <property type="term" value="P:tRNA modification"/>
    <property type="evidence" value="ECO:0007669"/>
    <property type="project" value="UniProtKB-UniRule"/>
</dbReference>
<comment type="subcellular location">
    <subcellularLocation>
        <location evidence="6">Cytoplasm</location>
    </subcellularLocation>
</comment>
<keyword evidence="4 6" id="KW-0067">ATP-binding</keyword>
<comment type="similarity">
    <text evidence="6">Belongs to the tRNA(Ile)-lysidine synthase family.</text>
</comment>
<reference evidence="8 9" key="1">
    <citation type="submission" date="2019-12" db="EMBL/GenBank/DDBJ databases">
        <authorList>
            <person name="Lee S.D."/>
        </authorList>
    </citation>
    <scope>NUCLEOTIDE SEQUENCE [LARGE SCALE GENOMIC DNA]</scope>
    <source>
        <strain evidence="8 9">GH1-50</strain>
    </source>
</reference>
<evidence type="ECO:0000256" key="2">
    <source>
        <dbReference type="ARBA" id="ARBA00022694"/>
    </source>
</evidence>
<dbReference type="GO" id="GO:0005524">
    <property type="term" value="F:ATP binding"/>
    <property type="evidence" value="ECO:0007669"/>
    <property type="project" value="UniProtKB-UniRule"/>
</dbReference>
<comment type="catalytic activity">
    <reaction evidence="5 6">
        <text>cytidine(34) in tRNA(Ile2) + L-lysine + ATP = lysidine(34) in tRNA(Ile2) + AMP + diphosphate + H(+)</text>
        <dbReference type="Rhea" id="RHEA:43744"/>
        <dbReference type="Rhea" id="RHEA-COMP:10625"/>
        <dbReference type="Rhea" id="RHEA-COMP:10670"/>
        <dbReference type="ChEBI" id="CHEBI:15378"/>
        <dbReference type="ChEBI" id="CHEBI:30616"/>
        <dbReference type="ChEBI" id="CHEBI:32551"/>
        <dbReference type="ChEBI" id="CHEBI:33019"/>
        <dbReference type="ChEBI" id="CHEBI:82748"/>
        <dbReference type="ChEBI" id="CHEBI:83665"/>
        <dbReference type="ChEBI" id="CHEBI:456215"/>
        <dbReference type="EC" id="6.3.4.19"/>
    </reaction>
</comment>
<dbReference type="GO" id="GO:0005737">
    <property type="term" value="C:cytoplasm"/>
    <property type="evidence" value="ECO:0007669"/>
    <property type="project" value="UniProtKB-SubCell"/>
</dbReference>
<dbReference type="Gene3D" id="3.40.50.620">
    <property type="entry name" value="HUPs"/>
    <property type="match status" value="1"/>
</dbReference>
<accession>A0A7C9NFA8</accession>
<dbReference type="GO" id="GO:0032267">
    <property type="term" value="F:tRNA(Ile)-lysidine synthase activity"/>
    <property type="evidence" value="ECO:0007669"/>
    <property type="project" value="UniProtKB-EC"/>
</dbReference>
<gene>
    <name evidence="6 8" type="primary">tilS</name>
    <name evidence="8" type="ORF">GQ651_12755</name>
</gene>
<keyword evidence="3 6" id="KW-0547">Nucleotide-binding</keyword>
<dbReference type="InterPro" id="IPR014729">
    <property type="entry name" value="Rossmann-like_a/b/a_fold"/>
</dbReference>
<dbReference type="AlphaFoldDB" id="A0A7C9NFA8"/>
<dbReference type="InterPro" id="IPR012094">
    <property type="entry name" value="tRNA_Ile_lys_synt"/>
</dbReference>